<sequence length="94" mass="10552">MLSTVLVAMVANDEAKGFRRVSQLFPAISERRWRLGGSHGDEEEVELYEDLKVIGKEQVHTRGQLALCALEYGKHSFKLPPSSPYEKFLKTAGC</sequence>
<accession>A0ABR2CL62</accession>
<gene>
    <name evidence="1" type="ORF">V6N12_025602</name>
</gene>
<evidence type="ECO:0000313" key="1">
    <source>
        <dbReference type="EMBL" id="KAK8519569.1"/>
    </source>
</evidence>
<dbReference type="EMBL" id="JBBPBM010000051">
    <property type="protein sequence ID" value="KAK8519569.1"/>
    <property type="molecule type" value="Genomic_DNA"/>
</dbReference>
<keyword evidence="2" id="KW-1185">Reference proteome</keyword>
<evidence type="ECO:0000313" key="2">
    <source>
        <dbReference type="Proteomes" id="UP001472677"/>
    </source>
</evidence>
<proteinExistence type="predicted"/>
<dbReference type="Proteomes" id="UP001472677">
    <property type="component" value="Unassembled WGS sequence"/>
</dbReference>
<organism evidence="1 2">
    <name type="scientific">Hibiscus sabdariffa</name>
    <name type="common">roselle</name>
    <dbReference type="NCBI Taxonomy" id="183260"/>
    <lineage>
        <taxon>Eukaryota</taxon>
        <taxon>Viridiplantae</taxon>
        <taxon>Streptophyta</taxon>
        <taxon>Embryophyta</taxon>
        <taxon>Tracheophyta</taxon>
        <taxon>Spermatophyta</taxon>
        <taxon>Magnoliopsida</taxon>
        <taxon>eudicotyledons</taxon>
        <taxon>Gunneridae</taxon>
        <taxon>Pentapetalae</taxon>
        <taxon>rosids</taxon>
        <taxon>malvids</taxon>
        <taxon>Malvales</taxon>
        <taxon>Malvaceae</taxon>
        <taxon>Malvoideae</taxon>
        <taxon>Hibiscus</taxon>
    </lineage>
</organism>
<protein>
    <submittedName>
        <fullName evidence="1">Uncharacterized protein</fullName>
    </submittedName>
</protein>
<comment type="caution">
    <text evidence="1">The sequence shown here is derived from an EMBL/GenBank/DDBJ whole genome shotgun (WGS) entry which is preliminary data.</text>
</comment>
<reference evidence="1 2" key="1">
    <citation type="journal article" date="2024" name="G3 (Bethesda)">
        <title>Genome assembly of Hibiscus sabdariffa L. provides insights into metabolisms of medicinal natural products.</title>
        <authorList>
            <person name="Kim T."/>
        </authorList>
    </citation>
    <scope>NUCLEOTIDE SEQUENCE [LARGE SCALE GENOMIC DNA]</scope>
    <source>
        <strain evidence="1">TK-2024</strain>
        <tissue evidence="1">Old leaves</tissue>
    </source>
</reference>
<name>A0ABR2CL62_9ROSI</name>